<evidence type="ECO:0000313" key="1">
    <source>
        <dbReference type="EMBL" id="OTF86910.1"/>
    </source>
</evidence>
<protein>
    <submittedName>
        <fullName evidence="1">Uncharacterized protein</fullName>
    </submittedName>
</protein>
<dbReference type="Proteomes" id="UP000215914">
    <property type="component" value="Chromosome 17"/>
</dbReference>
<evidence type="ECO:0000313" key="2">
    <source>
        <dbReference type="Proteomes" id="UP000215914"/>
    </source>
</evidence>
<dbReference type="EMBL" id="CM007906">
    <property type="protein sequence ID" value="OTF86910.1"/>
    <property type="molecule type" value="Genomic_DNA"/>
</dbReference>
<organism evidence="1 2">
    <name type="scientific">Helianthus annuus</name>
    <name type="common">Common sunflower</name>
    <dbReference type="NCBI Taxonomy" id="4232"/>
    <lineage>
        <taxon>Eukaryota</taxon>
        <taxon>Viridiplantae</taxon>
        <taxon>Streptophyta</taxon>
        <taxon>Embryophyta</taxon>
        <taxon>Tracheophyta</taxon>
        <taxon>Spermatophyta</taxon>
        <taxon>Magnoliopsida</taxon>
        <taxon>eudicotyledons</taxon>
        <taxon>Gunneridae</taxon>
        <taxon>Pentapetalae</taxon>
        <taxon>asterids</taxon>
        <taxon>campanulids</taxon>
        <taxon>Asterales</taxon>
        <taxon>Asteraceae</taxon>
        <taxon>Asteroideae</taxon>
        <taxon>Heliantheae alliance</taxon>
        <taxon>Heliantheae</taxon>
        <taxon>Helianthus</taxon>
    </lineage>
</organism>
<accession>A0A251RRM7</accession>
<keyword evidence="2" id="KW-1185">Reference proteome</keyword>
<name>A0A251RRM7_HELAN</name>
<dbReference type="AlphaFoldDB" id="A0A251RRM7"/>
<proteinExistence type="predicted"/>
<reference evidence="2" key="1">
    <citation type="journal article" date="2017" name="Nature">
        <title>The sunflower genome provides insights into oil metabolism, flowering and Asterid evolution.</title>
        <authorList>
            <person name="Badouin H."/>
            <person name="Gouzy J."/>
            <person name="Grassa C.J."/>
            <person name="Murat F."/>
            <person name="Staton S.E."/>
            <person name="Cottret L."/>
            <person name="Lelandais-Briere C."/>
            <person name="Owens G.L."/>
            <person name="Carrere S."/>
            <person name="Mayjonade B."/>
            <person name="Legrand L."/>
            <person name="Gill N."/>
            <person name="Kane N.C."/>
            <person name="Bowers J.E."/>
            <person name="Hubner S."/>
            <person name="Bellec A."/>
            <person name="Berard A."/>
            <person name="Berges H."/>
            <person name="Blanchet N."/>
            <person name="Boniface M.C."/>
            <person name="Brunel D."/>
            <person name="Catrice O."/>
            <person name="Chaidir N."/>
            <person name="Claudel C."/>
            <person name="Donnadieu C."/>
            <person name="Faraut T."/>
            <person name="Fievet G."/>
            <person name="Helmstetter N."/>
            <person name="King M."/>
            <person name="Knapp S.J."/>
            <person name="Lai Z."/>
            <person name="Le Paslier M.C."/>
            <person name="Lippi Y."/>
            <person name="Lorenzon L."/>
            <person name="Mandel J.R."/>
            <person name="Marage G."/>
            <person name="Marchand G."/>
            <person name="Marquand E."/>
            <person name="Bret-Mestries E."/>
            <person name="Morien E."/>
            <person name="Nambeesan S."/>
            <person name="Nguyen T."/>
            <person name="Pegot-Espagnet P."/>
            <person name="Pouilly N."/>
            <person name="Raftis F."/>
            <person name="Sallet E."/>
            <person name="Schiex T."/>
            <person name="Thomas J."/>
            <person name="Vandecasteele C."/>
            <person name="Vares D."/>
            <person name="Vear F."/>
            <person name="Vautrin S."/>
            <person name="Crespi M."/>
            <person name="Mangin B."/>
            <person name="Burke J.M."/>
            <person name="Salse J."/>
            <person name="Munos S."/>
            <person name="Vincourt P."/>
            <person name="Rieseberg L.H."/>
            <person name="Langlade N.B."/>
        </authorList>
    </citation>
    <scope>NUCLEOTIDE SEQUENCE [LARGE SCALE GENOMIC DNA]</scope>
    <source>
        <strain evidence="2">cv. SF193</strain>
    </source>
</reference>
<dbReference type="InParanoid" id="A0A251RRM7"/>
<gene>
    <name evidence="1" type="ORF">HannXRQ_Chr17g0555981</name>
</gene>
<sequence>MLMLKRLVGTKSSNRCPGLQENNLHASITQAMVISHSNRDSRVWKKCHLNGEHRDLCGIRSFISLAQ</sequence>